<keyword evidence="3" id="KW-1185">Reference proteome</keyword>
<accession>A0ABV7HFG2</accession>
<dbReference type="RefSeq" id="WP_386722566.1">
    <property type="nucleotide sequence ID" value="NZ_JBHRSZ010000007.1"/>
</dbReference>
<dbReference type="Pfam" id="PF00174">
    <property type="entry name" value="Oxidored_molyb"/>
    <property type="match status" value="1"/>
</dbReference>
<evidence type="ECO:0000259" key="1">
    <source>
        <dbReference type="Pfam" id="PF00174"/>
    </source>
</evidence>
<protein>
    <submittedName>
        <fullName evidence="2">Molybdopterin-dependent oxidoreductase</fullName>
    </submittedName>
</protein>
<evidence type="ECO:0000313" key="3">
    <source>
        <dbReference type="Proteomes" id="UP001595476"/>
    </source>
</evidence>
<dbReference type="Proteomes" id="UP001595476">
    <property type="component" value="Unassembled WGS sequence"/>
</dbReference>
<dbReference type="InterPro" id="IPR036374">
    <property type="entry name" value="OxRdtase_Mopterin-bd_sf"/>
</dbReference>
<name>A0ABV7HFG2_9GAMM</name>
<dbReference type="InterPro" id="IPR000572">
    <property type="entry name" value="OxRdtase_Mopterin-bd_dom"/>
</dbReference>
<gene>
    <name evidence="2" type="ORF">ACFOEK_16505</name>
</gene>
<feature type="domain" description="Oxidoreductase molybdopterin-binding" evidence="1">
    <location>
        <begin position="60"/>
        <end position="129"/>
    </location>
</feature>
<comment type="caution">
    <text evidence="2">The sequence shown here is derived from an EMBL/GenBank/DDBJ whole genome shotgun (WGS) entry which is preliminary data.</text>
</comment>
<reference evidence="3" key="1">
    <citation type="journal article" date="2019" name="Int. J. Syst. Evol. Microbiol.">
        <title>The Global Catalogue of Microorganisms (GCM) 10K type strain sequencing project: providing services to taxonomists for standard genome sequencing and annotation.</title>
        <authorList>
            <consortium name="The Broad Institute Genomics Platform"/>
            <consortium name="The Broad Institute Genome Sequencing Center for Infectious Disease"/>
            <person name="Wu L."/>
            <person name="Ma J."/>
        </authorList>
    </citation>
    <scope>NUCLEOTIDE SEQUENCE [LARGE SCALE GENOMIC DNA]</scope>
    <source>
        <strain evidence="3">KCTC 52438</strain>
    </source>
</reference>
<evidence type="ECO:0000313" key="2">
    <source>
        <dbReference type="EMBL" id="MFC3152639.1"/>
    </source>
</evidence>
<dbReference type="EMBL" id="JBHRSZ010000007">
    <property type="protein sequence ID" value="MFC3152639.1"/>
    <property type="molecule type" value="Genomic_DNA"/>
</dbReference>
<dbReference type="Gene3D" id="3.90.420.10">
    <property type="entry name" value="Oxidoreductase, molybdopterin-binding domain"/>
    <property type="match status" value="1"/>
</dbReference>
<organism evidence="2 3">
    <name type="scientific">Litoribrevibacter euphylliae</name>
    <dbReference type="NCBI Taxonomy" id="1834034"/>
    <lineage>
        <taxon>Bacteria</taxon>
        <taxon>Pseudomonadati</taxon>
        <taxon>Pseudomonadota</taxon>
        <taxon>Gammaproteobacteria</taxon>
        <taxon>Oceanospirillales</taxon>
        <taxon>Oceanospirillaceae</taxon>
        <taxon>Litoribrevibacter</taxon>
    </lineage>
</organism>
<proteinExistence type="predicted"/>
<dbReference type="SUPFAM" id="SSF56524">
    <property type="entry name" value="Oxidoreductase molybdopterin-binding domain"/>
    <property type="match status" value="1"/>
</dbReference>
<sequence length="154" mass="17809">MSKLAVQFLLGLAFSLFGMLSYGYELTIKNHETALHLSQEQLKDLTQETLKTITPWTNEPEVYSGVSLSALIAHYQIQATKVRARALNDYQVEIDLQQAINSGAFIASHAEGQPMRLRNKGPFWIVFPWSKYPHLIERKYQDWSIWQLTELSFY</sequence>